<evidence type="ECO:0000313" key="1">
    <source>
        <dbReference type="EMBL" id="CCX04516.1"/>
    </source>
</evidence>
<name>U4KUR8_PYROM</name>
<dbReference type="Proteomes" id="UP000018144">
    <property type="component" value="Unassembled WGS sequence"/>
</dbReference>
<gene>
    <name evidence="1" type="ORF">PCON_02592</name>
</gene>
<organism evidence="1 2">
    <name type="scientific">Pyronema omphalodes (strain CBS 100304)</name>
    <name type="common">Pyronema confluens</name>
    <dbReference type="NCBI Taxonomy" id="1076935"/>
    <lineage>
        <taxon>Eukaryota</taxon>
        <taxon>Fungi</taxon>
        <taxon>Dikarya</taxon>
        <taxon>Ascomycota</taxon>
        <taxon>Pezizomycotina</taxon>
        <taxon>Pezizomycetes</taxon>
        <taxon>Pezizales</taxon>
        <taxon>Pyronemataceae</taxon>
        <taxon>Pyronema</taxon>
    </lineage>
</organism>
<reference evidence="1 2" key="1">
    <citation type="journal article" date="2013" name="PLoS Genet.">
        <title>The genome and development-dependent transcriptomes of Pyronema confluens: a window into fungal evolution.</title>
        <authorList>
            <person name="Traeger S."/>
            <person name="Altegoer F."/>
            <person name="Freitag M."/>
            <person name="Gabaldon T."/>
            <person name="Kempken F."/>
            <person name="Kumar A."/>
            <person name="Marcet-Houben M."/>
            <person name="Poggeler S."/>
            <person name="Stajich J.E."/>
            <person name="Nowrousian M."/>
        </authorList>
    </citation>
    <scope>NUCLEOTIDE SEQUENCE [LARGE SCALE GENOMIC DNA]</scope>
    <source>
        <strain evidence="2">CBS 100304</strain>
        <tissue evidence="1">Vegetative mycelium</tissue>
    </source>
</reference>
<accession>U4KUR8</accession>
<keyword evidence="2" id="KW-1185">Reference proteome</keyword>
<dbReference type="AlphaFoldDB" id="U4KUR8"/>
<evidence type="ECO:0000313" key="2">
    <source>
        <dbReference type="Proteomes" id="UP000018144"/>
    </source>
</evidence>
<protein>
    <submittedName>
        <fullName evidence="1">Uncharacterized protein</fullName>
    </submittedName>
</protein>
<dbReference type="EMBL" id="HF935207">
    <property type="protein sequence ID" value="CCX04516.1"/>
    <property type="molecule type" value="Genomic_DNA"/>
</dbReference>
<sequence length="48" mass="5376">MPKPTDLSVVYKLHCVAPEWIKKNEQQLAKAAGKKPIAYITVSVQKPK</sequence>
<proteinExistence type="predicted"/>